<dbReference type="EMBL" id="CM023489">
    <property type="protein sequence ID" value="KAH6923233.1"/>
    <property type="molecule type" value="Genomic_DNA"/>
</dbReference>
<gene>
    <name evidence="1" type="ORF">HPB50_025446</name>
</gene>
<sequence length="641" mass="71552">MKSTSSIVKREDMPCSPFHDCGYENHIVLVQENECHLTMSIKTEQLEDVKVKQEPSDDTLLFEEQDCRIRVEEPLLKCKSEAEWNSSTPDVAEQPLEDWKTEAPTIVPEEGVKHAENYRLKDEAQISSFESFNLAHTTSPSQEDSSLVLRSEPTESTRTPSELQHLQTGTCHTTRNASTEVPQCLSVSRSNCSSGAVMYSEESIQTVQVHCQKGYSNKLCSCHLCTTKYNSGLGVKCSYCSQTFAIKQALESHVHDQHSGKKPFKCDLCDKTFRTPSVLTVLERLCKDLGPSGQGICSFFDDRVNLIADMKVATRINIAKCLEKILSDLRTTPTKAIVYFQVQAKVISASNMHKTSRKNKKARKFIQDSPAVKENLRGLFDSSPQKSTEASVMSPSSILGSRNINTNLGKRPCDPCISSHDRVNLIADMKVATRINIAKRLEKTPQETPDDVSRGIINGLIPGMSTAELAAGIQAPARYTVLHARMLGQSTMAVVFIEGLHVSYYIVFQSVDFRCKPYRKSVQYCRTCGNTGHRQDICPRPIPDFCYKCGKAGQTQDHECKPTCRICGEGHETAGKECKKRLKPSPPPYHIRKQRLNKLQERDCQWSSSSADFPELDTSLNTSTNSSMNGSSRHSRSKSIV</sequence>
<dbReference type="Proteomes" id="UP000821845">
    <property type="component" value="Chromosome 9"/>
</dbReference>
<reference evidence="1" key="1">
    <citation type="submission" date="2020-05" db="EMBL/GenBank/DDBJ databases">
        <title>Large-scale comparative analyses of tick genomes elucidate their genetic diversity and vector capacities.</title>
        <authorList>
            <person name="Jia N."/>
            <person name="Wang J."/>
            <person name="Shi W."/>
            <person name="Du L."/>
            <person name="Sun Y."/>
            <person name="Zhan W."/>
            <person name="Jiang J."/>
            <person name="Wang Q."/>
            <person name="Zhang B."/>
            <person name="Ji P."/>
            <person name="Sakyi L.B."/>
            <person name="Cui X."/>
            <person name="Yuan T."/>
            <person name="Jiang B."/>
            <person name="Yang W."/>
            <person name="Lam T.T.-Y."/>
            <person name="Chang Q."/>
            <person name="Ding S."/>
            <person name="Wang X."/>
            <person name="Zhu J."/>
            <person name="Ruan X."/>
            <person name="Zhao L."/>
            <person name="Wei J."/>
            <person name="Que T."/>
            <person name="Du C."/>
            <person name="Cheng J."/>
            <person name="Dai P."/>
            <person name="Han X."/>
            <person name="Huang E."/>
            <person name="Gao Y."/>
            <person name="Liu J."/>
            <person name="Shao H."/>
            <person name="Ye R."/>
            <person name="Li L."/>
            <person name="Wei W."/>
            <person name="Wang X."/>
            <person name="Wang C."/>
            <person name="Yang T."/>
            <person name="Huo Q."/>
            <person name="Li W."/>
            <person name="Guo W."/>
            <person name="Chen H."/>
            <person name="Zhou L."/>
            <person name="Ni X."/>
            <person name="Tian J."/>
            <person name="Zhou Y."/>
            <person name="Sheng Y."/>
            <person name="Liu T."/>
            <person name="Pan Y."/>
            <person name="Xia L."/>
            <person name="Li J."/>
            <person name="Zhao F."/>
            <person name="Cao W."/>
        </authorList>
    </citation>
    <scope>NUCLEOTIDE SEQUENCE</scope>
    <source>
        <strain evidence="1">Hyas-2018</strain>
    </source>
</reference>
<evidence type="ECO:0000313" key="1">
    <source>
        <dbReference type="EMBL" id="KAH6923233.1"/>
    </source>
</evidence>
<accession>A0ACB7RKR0</accession>
<comment type="caution">
    <text evidence="1">The sequence shown here is derived from an EMBL/GenBank/DDBJ whole genome shotgun (WGS) entry which is preliminary data.</text>
</comment>
<keyword evidence="2" id="KW-1185">Reference proteome</keyword>
<name>A0ACB7RKR0_HYAAI</name>
<organism evidence="1 2">
    <name type="scientific">Hyalomma asiaticum</name>
    <name type="common">Tick</name>
    <dbReference type="NCBI Taxonomy" id="266040"/>
    <lineage>
        <taxon>Eukaryota</taxon>
        <taxon>Metazoa</taxon>
        <taxon>Ecdysozoa</taxon>
        <taxon>Arthropoda</taxon>
        <taxon>Chelicerata</taxon>
        <taxon>Arachnida</taxon>
        <taxon>Acari</taxon>
        <taxon>Parasitiformes</taxon>
        <taxon>Ixodida</taxon>
        <taxon>Ixodoidea</taxon>
        <taxon>Ixodidae</taxon>
        <taxon>Hyalomminae</taxon>
        <taxon>Hyalomma</taxon>
    </lineage>
</organism>
<proteinExistence type="predicted"/>
<evidence type="ECO:0000313" key="2">
    <source>
        <dbReference type="Proteomes" id="UP000821845"/>
    </source>
</evidence>
<protein>
    <submittedName>
        <fullName evidence="1">Uncharacterized protein</fullName>
    </submittedName>
</protein>